<dbReference type="Pfam" id="PF13277">
    <property type="entry name" value="YmdB"/>
    <property type="match status" value="1"/>
</dbReference>
<feature type="binding site" evidence="7">
    <location>
        <position position="67"/>
    </location>
    <ligand>
        <name>Fe cation</name>
        <dbReference type="ChEBI" id="CHEBI:24875"/>
        <label>2</label>
    </ligand>
</feature>
<comment type="caution">
    <text evidence="8">The sequence shown here is derived from an EMBL/GenBank/DDBJ whole genome shotgun (WGS) entry which is preliminary data.</text>
</comment>
<dbReference type="CDD" id="cd07382">
    <property type="entry name" value="MPP_DR1281"/>
    <property type="match status" value="1"/>
</dbReference>
<comment type="similarity">
    <text evidence="5">Belongs to the YmdB-like family.</text>
</comment>
<protein>
    <submittedName>
        <fullName evidence="8">Metallophosphoesterase</fullName>
    </submittedName>
</protein>
<feature type="binding site" evidence="7">
    <location>
        <position position="175"/>
    </location>
    <ligand>
        <name>Fe cation</name>
        <dbReference type="ChEBI" id="CHEBI:24875"/>
        <label>2</label>
    </ligand>
</feature>
<dbReference type="SUPFAM" id="SSF56300">
    <property type="entry name" value="Metallo-dependent phosphatases"/>
    <property type="match status" value="1"/>
</dbReference>
<evidence type="ECO:0000256" key="6">
    <source>
        <dbReference type="PIRSR" id="PIRSR004789-50"/>
    </source>
</evidence>
<feature type="active site" description="Proton donor" evidence="6">
    <location>
        <position position="68"/>
    </location>
</feature>
<keyword evidence="4" id="KW-0408">Iron</keyword>
<evidence type="ECO:0000256" key="1">
    <source>
        <dbReference type="ARBA" id="ARBA00001965"/>
    </source>
</evidence>
<dbReference type="PANTHER" id="PTHR36303:SF1">
    <property type="entry name" value="2',3'-CYCLIC-NUCLEOTIDE 2'-PHOSPHODIESTERASE"/>
    <property type="match status" value="1"/>
</dbReference>
<dbReference type="GO" id="GO:0004113">
    <property type="term" value="F:2',3'-cyclic-nucleotide 3'-phosphodiesterase activity"/>
    <property type="evidence" value="ECO:0007669"/>
    <property type="project" value="TreeGrafter"/>
</dbReference>
<feature type="binding site" evidence="7">
    <location>
        <position position="39"/>
    </location>
    <ligand>
        <name>Fe cation</name>
        <dbReference type="ChEBI" id="CHEBI:24875"/>
        <label>2</label>
    </ligand>
</feature>
<dbReference type="EMBL" id="MEUF01000008">
    <property type="protein sequence ID" value="OGC36707.1"/>
    <property type="molecule type" value="Genomic_DNA"/>
</dbReference>
<name>A0A1F4TVN0_UNCSA</name>
<proteinExistence type="inferred from homology"/>
<dbReference type="GO" id="GO:0046872">
    <property type="term" value="F:metal ion binding"/>
    <property type="evidence" value="ECO:0007669"/>
    <property type="project" value="UniProtKB-KW"/>
</dbReference>
<comment type="cofactor">
    <cofactor evidence="1">
        <name>Fe(3+)</name>
        <dbReference type="ChEBI" id="CHEBI:29034"/>
    </cofactor>
</comment>
<keyword evidence="2 7" id="KW-0479">Metal-binding</keyword>
<feature type="binding site" evidence="7">
    <location>
        <position position="39"/>
    </location>
    <ligand>
        <name>Fe cation</name>
        <dbReference type="ChEBI" id="CHEBI:24875"/>
        <label>1</label>
    </ligand>
</feature>
<dbReference type="Proteomes" id="UP000178951">
    <property type="component" value="Unassembled WGS sequence"/>
</dbReference>
<evidence type="ECO:0000256" key="5">
    <source>
        <dbReference type="ARBA" id="ARBA00061401"/>
    </source>
</evidence>
<dbReference type="InterPro" id="IPR029052">
    <property type="entry name" value="Metallo-depent_PP-like"/>
</dbReference>
<dbReference type="NCBIfam" id="TIGR00282">
    <property type="entry name" value="TIGR00282 family metallophosphoesterase"/>
    <property type="match status" value="1"/>
</dbReference>
<reference evidence="8 9" key="1">
    <citation type="journal article" date="2016" name="Nat. Commun.">
        <title>Thousands of microbial genomes shed light on interconnected biogeochemical processes in an aquifer system.</title>
        <authorList>
            <person name="Anantharaman K."/>
            <person name="Brown C.T."/>
            <person name="Hug L.A."/>
            <person name="Sharon I."/>
            <person name="Castelle C.J."/>
            <person name="Probst A.J."/>
            <person name="Thomas B.C."/>
            <person name="Singh A."/>
            <person name="Wilkins M.J."/>
            <person name="Karaoz U."/>
            <person name="Brodie E.L."/>
            <person name="Williams K.H."/>
            <person name="Hubbard S.S."/>
            <person name="Banfield J.F."/>
        </authorList>
    </citation>
    <scope>NUCLEOTIDE SEQUENCE [LARGE SCALE GENOMIC DNA]</scope>
</reference>
<evidence type="ECO:0000256" key="7">
    <source>
        <dbReference type="PIRSR" id="PIRSR004789-51"/>
    </source>
</evidence>
<evidence type="ECO:0000313" key="8">
    <source>
        <dbReference type="EMBL" id="OGC36707.1"/>
    </source>
</evidence>
<dbReference type="STRING" id="1802583.A2311_04070"/>
<dbReference type="AlphaFoldDB" id="A0A1F4TVN0"/>
<evidence type="ECO:0000256" key="4">
    <source>
        <dbReference type="ARBA" id="ARBA00023004"/>
    </source>
</evidence>
<evidence type="ECO:0000256" key="3">
    <source>
        <dbReference type="ARBA" id="ARBA00022801"/>
    </source>
</evidence>
<gene>
    <name evidence="8" type="ORF">A2311_04070</name>
</gene>
<feature type="binding site" evidence="7">
    <location>
        <position position="177"/>
    </location>
    <ligand>
        <name>Fe cation</name>
        <dbReference type="ChEBI" id="CHEBI:24875"/>
        <label>1</label>
    </ligand>
</feature>
<accession>A0A1F4TVN0</accession>
<dbReference type="PIRSF" id="PIRSF004789">
    <property type="entry name" value="DR1281"/>
    <property type="match status" value="1"/>
</dbReference>
<dbReference type="Gene3D" id="3.60.21.10">
    <property type="match status" value="1"/>
</dbReference>
<sequence>MNILFIGDIVGSYGRAIVKQLLPDLKKEYGIDLTIANGENTAHGYSMTEKIYNELLDCGIDLFTMGNHIWEKKEIVSKINQLDRMVRPANYPASNPGKEYLVAEVKGLKVGVINLLGRVFMQCMDCPFQAVDRLLAKVKNEAKVIFIDFHAEATSEKVAMGFYVDGRATALVGTHTHVMTADERLLSNGTAYISDVGMVGAQESVIGMKKEQILKRFITQLPEKFEPADQGAGLFNAVLIKIDEKSGQAISIERIQRVTTPFELDPAHI</sequence>
<feature type="binding site" evidence="7">
    <location>
        <position position="8"/>
    </location>
    <ligand>
        <name>Fe cation</name>
        <dbReference type="ChEBI" id="CHEBI:24875"/>
        <label>1</label>
    </ligand>
</feature>
<feature type="binding site" evidence="7">
    <location>
        <position position="40"/>
    </location>
    <ligand>
        <name>Fe cation</name>
        <dbReference type="ChEBI" id="CHEBI:24875"/>
        <label>1</label>
    </ligand>
</feature>
<organism evidence="8 9">
    <name type="scientific">candidate division WOR-1 bacterium RIFOXYB2_FULL_48_7</name>
    <dbReference type="NCBI Taxonomy" id="1802583"/>
    <lineage>
        <taxon>Bacteria</taxon>
        <taxon>Bacillati</taxon>
        <taxon>Saganbacteria</taxon>
    </lineage>
</organism>
<evidence type="ECO:0000313" key="9">
    <source>
        <dbReference type="Proteomes" id="UP000178951"/>
    </source>
</evidence>
<feature type="binding site" evidence="7">
    <location>
        <position position="150"/>
    </location>
    <ligand>
        <name>Fe cation</name>
        <dbReference type="ChEBI" id="CHEBI:24875"/>
        <label>2</label>
    </ligand>
</feature>
<dbReference type="InterPro" id="IPR005235">
    <property type="entry name" value="YmdB-like"/>
</dbReference>
<keyword evidence="3" id="KW-0378">Hydrolase</keyword>
<dbReference type="FunFam" id="3.60.21.10:FF:000016">
    <property type="entry name" value="Putative metallophosphoesterase"/>
    <property type="match status" value="1"/>
</dbReference>
<dbReference type="PANTHER" id="PTHR36303">
    <property type="entry name" value="2',3'-CYCLIC-NUCLEOTIDE 2'-PHOSPHODIESTERASE"/>
    <property type="match status" value="1"/>
</dbReference>
<evidence type="ECO:0000256" key="2">
    <source>
        <dbReference type="ARBA" id="ARBA00022723"/>
    </source>
</evidence>